<dbReference type="SUPFAM" id="SSF52833">
    <property type="entry name" value="Thioredoxin-like"/>
    <property type="match status" value="1"/>
</dbReference>
<proteinExistence type="predicted"/>
<dbReference type="Proteomes" id="UP000594688">
    <property type="component" value="Chromosome"/>
</dbReference>
<dbReference type="InterPro" id="IPR013766">
    <property type="entry name" value="Thioredoxin_domain"/>
</dbReference>
<evidence type="ECO:0000313" key="3">
    <source>
        <dbReference type="EMBL" id="QPJ60384.1"/>
    </source>
</evidence>
<dbReference type="EMBL" id="CP048685">
    <property type="protein sequence ID" value="QPJ60384.1"/>
    <property type="molecule type" value="Genomic_DNA"/>
</dbReference>
<evidence type="ECO:0000313" key="4">
    <source>
        <dbReference type="Proteomes" id="UP000594688"/>
    </source>
</evidence>
<organism evidence="3 4">
    <name type="scientific">Candidatus Nitronauta litoralis</name>
    <dbReference type="NCBI Taxonomy" id="2705533"/>
    <lineage>
        <taxon>Bacteria</taxon>
        <taxon>Pseudomonadati</taxon>
        <taxon>Nitrospinota/Tectimicrobiota group</taxon>
        <taxon>Nitrospinota</taxon>
        <taxon>Nitrospinia</taxon>
        <taxon>Nitrospinales</taxon>
        <taxon>Nitrospinaceae</taxon>
        <taxon>Candidatus Nitronauta</taxon>
    </lineage>
</organism>
<accession>A0A7T0BSV9</accession>
<dbReference type="Gene3D" id="3.40.30.10">
    <property type="entry name" value="Glutaredoxin"/>
    <property type="match status" value="1"/>
</dbReference>
<feature type="chain" id="PRO_5032952657" evidence="1">
    <location>
        <begin position="22"/>
        <end position="207"/>
    </location>
</feature>
<sequence>MRTLFTLLIMLTLFIPQAGIAADGSLKGKYKVIGDLAKLKGLKQVEMEEYFNYSCGHCYKFLDTSEKLHKQFKGKVFHKKVPVYWGNQTPYPAMAYYIADQHGIEKKFTRELFDTNFLMEINIFQPRVIKLLSRDHGIEKEFTSGMQSPAIKQQVEQGMAKAKQYEINETPTVIINGVLKVTPSISGGSVDLMTENLAVILEDILKQ</sequence>
<evidence type="ECO:0000259" key="2">
    <source>
        <dbReference type="PROSITE" id="PS51352"/>
    </source>
</evidence>
<keyword evidence="1" id="KW-0732">Signal</keyword>
<gene>
    <name evidence="3" type="ORF">G3M70_00145</name>
</gene>
<reference evidence="3 4" key="1">
    <citation type="submission" date="2020-02" db="EMBL/GenBank/DDBJ databases">
        <title>Genomic and physiological characterization of two novel Nitrospinaceae genera.</title>
        <authorList>
            <person name="Mueller A.J."/>
            <person name="Jung M.-Y."/>
            <person name="Strachan C.R."/>
            <person name="Herbold C.W."/>
            <person name="Kirkegaard R.H."/>
            <person name="Daims H."/>
        </authorList>
    </citation>
    <scope>NUCLEOTIDE SEQUENCE [LARGE SCALE GENOMIC DNA]</scope>
    <source>
        <strain evidence="3">EB</strain>
    </source>
</reference>
<dbReference type="PANTHER" id="PTHR35891">
    <property type="entry name" value="THIOL:DISULFIDE INTERCHANGE PROTEIN DSBA"/>
    <property type="match status" value="1"/>
</dbReference>
<dbReference type="PANTHER" id="PTHR35891:SF3">
    <property type="entry name" value="THIOL:DISULFIDE INTERCHANGE PROTEIN DSBL"/>
    <property type="match status" value="1"/>
</dbReference>
<dbReference type="PROSITE" id="PS51352">
    <property type="entry name" value="THIOREDOXIN_2"/>
    <property type="match status" value="1"/>
</dbReference>
<dbReference type="InterPro" id="IPR036249">
    <property type="entry name" value="Thioredoxin-like_sf"/>
</dbReference>
<dbReference type="KEGG" id="nli:G3M70_00145"/>
<dbReference type="InterPro" id="IPR050824">
    <property type="entry name" value="Thiol_disulfide_DsbA"/>
</dbReference>
<name>A0A7T0BSV9_9BACT</name>
<dbReference type="InterPro" id="IPR012336">
    <property type="entry name" value="Thioredoxin-like_fold"/>
</dbReference>
<protein>
    <submittedName>
        <fullName evidence="3">Thioredoxin domain-containing protein</fullName>
    </submittedName>
</protein>
<evidence type="ECO:0000256" key="1">
    <source>
        <dbReference type="SAM" id="SignalP"/>
    </source>
</evidence>
<feature type="domain" description="Thioredoxin" evidence="2">
    <location>
        <begin position="8"/>
        <end position="160"/>
    </location>
</feature>
<dbReference type="Pfam" id="PF13462">
    <property type="entry name" value="Thioredoxin_4"/>
    <property type="match status" value="1"/>
</dbReference>
<feature type="signal peptide" evidence="1">
    <location>
        <begin position="1"/>
        <end position="21"/>
    </location>
</feature>
<dbReference type="AlphaFoldDB" id="A0A7T0BSV9"/>